<sequence>MQNPPVSPDDAATVRRARFGELPRRIRLEEAVEERKAMAPDPARDTYNVHEWLVRYCL</sequence>
<dbReference type="Proteomes" id="UP001550044">
    <property type="component" value="Unassembled WGS sequence"/>
</dbReference>
<protein>
    <submittedName>
        <fullName evidence="1">Uncharacterized protein</fullName>
    </submittedName>
</protein>
<evidence type="ECO:0000313" key="1">
    <source>
        <dbReference type="EMBL" id="MET8437137.1"/>
    </source>
</evidence>
<gene>
    <name evidence="1" type="ORF">ABZV61_31115</name>
</gene>
<reference evidence="1 2" key="1">
    <citation type="submission" date="2024-06" db="EMBL/GenBank/DDBJ databases">
        <title>The Natural Products Discovery Center: Release of the First 8490 Sequenced Strains for Exploring Actinobacteria Biosynthetic Diversity.</title>
        <authorList>
            <person name="Kalkreuter E."/>
            <person name="Kautsar S.A."/>
            <person name="Yang D."/>
            <person name="Bader C.D."/>
            <person name="Teijaro C.N."/>
            <person name="Fluegel L."/>
            <person name="Davis C.M."/>
            <person name="Simpson J.R."/>
            <person name="Lauterbach L."/>
            <person name="Steele A.D."/>
            <person name="Gui C."/>
            <person name="Meng S."/>
            <person name="Li G."/>
            <person name="Viehrig K."/>
            <person name="Ye F."/>
            <person name="Su P."/>
            <person name="Kiefer A.F."/>
            <person name="Nichols A."/>
            <person name="Cepeda A.J."/>
            <person name="Yan W."/>
            <person name="Fan B."/>
            <person name="Jiang Y."/>
            <person name="Adhikari A."/>
            <person name="Zheng C.-J."/>
            <person name="Schuster L."/>
            <person name="Cowan T.M."/>
            <person name="Smanski M.J."/>
            <person name="Chevrette M.G."/>
            <person name="De Carvalho L.P.S."/>
            <person name="Shen B."/>
        </authorList>
    </citation>
    <scope>NUCLEOTIDE SEQUENCE [LARGE SCALE GENOMIC DNA]</scope>
    <source>
        <strain evidence="1 2">NPDC005137</strain>
    </source>
</reference>
<keyword evidence="2" id="KW-1185">Reference proteome</keyword>
<organism evidence="1 2">
    <name type="scientific">Streptomyces sp. 900116325</name>
    <dbReference type="NCBI Taxonomy" id="3154295"/>
    <lineage>
        <taxon>Bacteria</taxon>
        <taxon>Bacillati</taxon>
        <taxon>Actinomycetota</taxon>
        <taxon>Actinomycetes</taxon>
        <taxon>Kitasatosporales</taxon>
        <taxon>Streptomycetaceae</taxon>
        <taxon>Streptomyces</taxon>
    </lineage>
</organism>
<dbReference type="EMBL" id="JBEXIP010000034">
    <property type="protein sequence ID" value="MET8437137.1"/>
    <property type="molecule type" value="Genomic_DNA"/>
</dbReference>
<proteinExistence type="predicted"/>
<name>A0ABV2UH10_9ACTN</name>
<evidence type="ECO:0000313" key="2">
    <source>
        <dbReference type="Proteomes" id="UP001550044"/>
    </source>
</evidence>
<dbReference type="RefSeq" id="WP_356502078.1">
    <property type="nucleotide sequence ID" value="NZ_JBEXEF010000067.1"/>
</dbReference>
<accession>A0ABV2UH10</accession>
<comment type="caution">
    <text evidence="1">The sequence shown here is derived from an EMBL/GenBank/DDBJ whole genome shotgun (WGS) entry which is preliminary data.</text>
</comment>